<name>A0A0C2X377_AMAMK</name>
<dbReference type="HOGENOM" id="CLU_2412778_0_0_1"/>
<dbReference type="Proteomes" id="UP000054549">
    <property type="component" value="Unassembled WGS sequence"/>
</dbReference>
<keyword evidence="2" id="KW-1185">Reference proteome</keyword>
<dbReference type="AlphaFoldDB" id="A0A0C2X377"/>
<dbReference type="EMBL" id="KN818262">
    <property type="protein sequence ID" value="KIL63168.1"/>
    <property type="molecule type" value="Genomic_DNA"/>
</dbReference>
<proteinExistence type="predicted"/>
<protein>
    <submittedName>
        <fullName evidence="1">Uncharacterized protein</fullName>
    </submittedName>
</protein>
<organism evidence="1 2">
    <name type="scientific">Amanita muscaria (strain Koide BX008)</name>
    <dbReference type="NCBI Taxonomy" id="946122"/>
    <lineage>
        <taxon>Eukaryota</taxon>
        <taxon>Fungi</taxon>
        <taxon>Dikarya</taxon>
        <taxon>Basidiomycota</taxon>
        <taxon>Agaricomycotina</taxon>
        <taxon>Agaricomycetes</taxon>
        <taxon>Agaricomycetidae</taxon>
        <taxon>Agaricales</taxon>
        <taxon>Pluteineae</taxon>
        <taxon>Amanitaceae</taxon>
        <taxon>Amanita</taxon>
    </lineage>
</organism>
<evidence type="ECO:0000313" key="2">
    <source>
        <dbReference type="Proteomes" id="UP000054549"/>
    </source>
</evidence>
<reference evidence="1 2" key="1">
    <citation type="submission" date="2014-04" db="EMBL/GenBank/DDBJ databases">
        <title>Evolutionary Origins and Diversification of the Mycorrhizal Mutualists.</title>
        <authorList>
            <consortium name="DOE Joint Genome Institute"/>
            <consortium name="Mycorrhizal Genomics Consortium"/>
            <person name="Kohler A."/>
            <person name="Kuo A."/>
            <person name="Nagy L.G."/>
            <person name="Floudas D."/>
            <person name="Copeland A."/>
            <person name="Barry K.W."/>
            <person name="Cichocki N."/>
            <person name="Veneault-Fourrey C."/>
            <person name="LaButti K."/>
            <person name="Lindquist E.A."/>
            <person name="Lipzen A."/>
            <person name="Lundell T."/>
            <person name="Morin E."/>
            <person name="Murat C."/>
            <person name="Riley R."/>
            <person name="Ohm R."/>
            <person name="Sun H."/>
            <person name="Tunlid A."/>
            <person name="Henrissat B."/>
            <person name="Grigoriev I.V."/>
            <person name="Hibbett D.S."/>
            <person name="Martin F."/>
        </authorList>
    </citation>
    <scope>NUCLEOTIDE SEQUENCE [LARGE SCALE GENOMIC DNA]</scope>
    <source>
        <strain evidence="1 2">Koide BX008</strain>
    </source>
</reference>
<gene>
    <name evidence="1" type="ORF">M378DRAFT_729807</name>
</gene>
<evidence type="ECO:0000313" key="1">
    <source>
        <dbReference type="EMBL" id="KIL63168.1"/>
    </source>
</evidence>
<dbReference type="InParanoid" id="A0A0C2X377"/>
<sequence length="92" mass="10595">MLKVEIGGASLLGSADLSFVRLSATHISVGLYTHIHYEYNNVDHRNCRVAYNMLGVRRRVHVHHRYLSAAYMHFSVLLLLLGQRSHNRRIPD</sequence>
<accession>A0A0C2X377</accession>